<reference evidence="3" key="1">
    <citation type="submission" date="2020-07" db="EMBL/GenBank/DDBJ databases">
        <title>Huge and variable diversity of episymbiotic CPR bacteria and DPANN archaea in groundwater ecosystems.</title>
        <authorList>
            <person name="He C.Y."/>
            <person name="Keren R."/>
            <person name="Whittaker M."/>
            <person name="Farag I.F."/>
            <person name="Doudna J."/>
            <person name="Cate J.H.D."/>
            <person name="Banfield J.F."/>
        </authorList>
    </citation>
    <scope>NUCLEOTIDE SEQUENCE</scope>
    <source>
        <strain evidence="3">NC_groundwater_928_Pr1_S-0.2um_72_17</strain>
    </source>
</reference>
<proteinExistence type="predicted"/>
<gene>
    <name evidence="3" type="ORF">HY076_05180</name>
</gene>
<feature type="compositionally biased region" description="Basic residues" evidence="1">
    <location>
        <begin position="460"/>
        <end position="473"/>
    </location>
</feature>
<feature type="transmembrane region" description="Helical" evidence="2">
    <location>
        <begin position="38"/>
        <end position="59"/>
    </location>
</feature>
<feature type="region of interest" description="Disordered" evidence="1">
    <location>
        <begin position="370"/>
        <end position="436"/>
    </location>
</feature>
<feature type="transmembrane region" description="Helical" evidence="2">
    <location>
        <begin position="163"/>
        <end position="196"/>
    </location>
</feature>
<feature type="compositionally biased region" description="Low complexity" evidence="1">
    <location>
        <begin position="397"/>
        <end position="406"/>
    </location>
</feature>
<evidence type="ECO:0000256" key="1">
    <source>
        <dbReference type="SAM" id="MobiDB-lite"/>
    </source>
</evidence>
<feature type="transmembrane region" description="Helical" evidence="2">
    <location>
        <begin position="217"/>
        <end position="238"/>
    </location>
</feature>
<dbReference type="AlphaFoldDB" id="A0A9D6QJU9"/>
<comment type="caution">
    <text evidence="3">The sequence shown here is derived from an EMBL/GenBank/DDBJ whole genome shotgun (WGS) entry which is preliminary data.</text>
</comment>
<feature type="transmembrane region" description="Helical" evidence="2">
    <location>
        <begin position="296"/>
        <end position="315"/>
    </location>
</feature>
<accession>A0A9D6QJU9</accession>
<feature type="transmembrane region" description="Helical" evidence="2">
    <location>
        <begin position="327"/>
        <end position="345"/>
    </location>
</feature>
<feature type="region of interest" description="Disordered" evidence="1">
    <location>
        <begin position="460"/>
        <end position="525"/>
    </location>
</feature>
<keyword evidence="2" id="KW-1133">Transmembrane helix</keyword>
<dbReference type="InterPro" id="IPR021280">
    <property type="entry name" value="TMEM260-like"/>
</dbReference>
<evidence type="ECO:0000313" key="4">
    <source>
        <dbReference type="Proteomes" id="UP000807850"/>
    </source>
</evidence>
<keyword evidence="2" id="KW-0812">Transmembrane</keyword>
<dbReference type="EMBL" id="JACQAY010000159">
    <property type="protein sequence ID" value="MBI3539645.1"/>
    <property type="molecule type" value="Genomic_DNA"/>
</dbReference>
<feature type="transmembrane region" description="Helical" evidence="2">
    <location>
        <begin position="100"/>
        <end position="118"/>
    </location>
</feature>
<feature type="transmembrane region" description="Helical" evidence="2">
    <location>
        <begin position="71"/>
        <end position="94"/>
    </location>
</feature>
<evidence type="ECO:0000256" key="2">
    <source>
        <dbReference type="SAM" id="Phobius"/>
    </source>
</evidence>
<keyword evidence="2" id="KW-0472">Membrane</keyword>
<name>A0A9D6QJU9_UNCEI</name>
<dbReference type="InterPro" id="IPR052724">
    <property type="entry name" value="GT117_domain-containing"/>
</dbReference>
<dbReference type="PANTHER" id="PTHR16214">
    <property type="entry name" value="TRANSMEMBRANE PROTEIN 260"/>
    <property type="match status" value="1"/>
</dbReference>
<dbReference type="PANTHER" id="PTHR16214:SF3">
    <property type="entry name" value="TRANSMEMBRANE PROTEIN 260"/>
    <property type="match status" value="1"/>
</dbReference>
<sequence length="525" mass="55688">MKRGAGAAWAAAGFLVPLAVYLRTLHPGLPGPDSGELITVAYTLGIAHPPGYPLYTLIAHAFDRALGVGAVAWRLNLLSALMQAAAACVMGVAVSRLTRQPWAGLAAALALAFARAFWKTALVAEVFPLNDLMAALLWLGFVGVLIDAGLVDPPPASARPWPAFLMLTVTAAIPAHHHSLLVLALPLDLVALALVTGRPSRVRRLRGYRMPYAPSRAHASTALALALVAIAPLAYLPLAATRHPAMAWGEAATARGFMRLLMRSEYGTLSLGAMGGLEAHGANHAWAYLRALPAELTWWNAALGALGLASLVAAARRGRASSAWTAARPLLAAVIGAAALQWLFLSRVNLPLDRPYYRGVVERCRRRGAGPDRRARALGGSVGQHLQRRSRAERPRAASARRGALLPRRHVRGRSPVPDARRAGATGRGARGSGAAREAVVRAVAAPSLSGSAARVLARSRARRLLPRQRQRQRTMDRASRRPATGRVPGPSRAQLRRALRDGRAGPRARAVSDRAIAGGRAPRA</sequence>
<dbReference type="Proteomes" id="UP000807850">
    <property type="component" value="Unassembled WGS sequence"/>
</dbReference>
<protein>
    <submittedName>
        <fullName evidence="3">DUF2723 domain-containing protein</fullName>
    </submittedName>
</protein>
<feature type="transmembrane region" description="Helical" evidence="2">
    <location>
        <begin position="130"/>
        <end position="151"/>
    </location>
</feature>
<dbReference type="Pfam" id="PF11028">
    <property type="entry name" value="TMEM260-like"/>
    <property type="match status" value="1"/>
</dbReference>
<evidence type="ECO:0000313" key="3">
    <source>
        <dbReference type="EMBL" id="MBI3539645.1"/>
    </source>
</evidence>
<organism evidence="3 4">
    <name type="scientific">Eiseniibacteriota bacterium</name>
    <dbReference type="NCBI Taxonomy" id="2212470"/>
    <lineage>
        <taxon>Bacteria</taxon>
        <taxon>Candidatus Eiseniibacteriota</taxon>
    </lineage>
</organism>